<comment type="caution">
    <text evidence="3">The sequence shown here is derived from an EMBL/GenBank/DDBJ whole genome shotgun (WGS) entry which is preliminary data.</text>
</comment>
<evidence type="ECO:0000259" key="2">
    <source>
        <dbReference type="PROSITE" id="PS50158"/>
    </source>
</evidence>
<keyword evidence="1" id="KW-0863">Zinc-finger</keyword>
<protein>
    <recommendedName>
        <fullName evidence="2">CCHC-type domain-containing protein</fullName>
    </recommendedName>
</protein>
<keyword evidence="1" id="KW-0479">Metal-binding</keyword>
<dbReference type="AlphaFoldDB" id="A0A3N0XQL9"/>
<organism evidence="3 4">
    <name type="scientific">Anabarilius grahami</name>
    <name type="common">Kanglang fish</name>
    <name type="synonym">Barilius grahami</name>
    <dbReference type="NCBI Taxonomy" id="495550"/>
    <lineage>
        <taxon>Eukaryota</taxon>
        <taxon>Metazoa</taxon>
        <taxon>Chordata</taxon>
        <taxon>Craniata</taxon>
        <taxon>Vertebrata</taxon>
        <taxon>Euteleostomi</taxon>
        <taxon>Actinopterygii</taxon>
        <taxon>Neopterygii</taxon>
        <taxon>Teleostei</taxon>
        <taxon>Ostariophysi</taxon>
        <taxon>Cypriniformes</taxon>
        <taxon>Xenocyprididae</taxon>
        <taxon>Xenocypridinae</taxon>
        <taxon>Xenocypridinae incertae sedis</taxon>
        <taxon>Anabarilius</taxon>
    </lineage>
</organism>
<keyword evidence="4" id="KW-1185">Reference proteome</keyword>
<evidence type="ECO:0000256" key="1">
    <source>
        <dbReference type="PROSITE-ProRule" id="PRU00047"/>
    </source>
</evidence>
<dbReference type="GO" id="GO:0008270">
    <property type="term" value="F:zinc ion binding"/>
    <property type="evidence" value="ECO:0007669"/>
    <property type="project" value="UniProtKB-KW"/>
</dbReference>
<dbReference type="InterPro" id="IPR036875">
    <property type="entry name" value="Znf_CCHC_sf"/>
</dbReference>
<sequence length="174" mass="18781">MSSPDPFQDLVNALRRTLTSAPAPPDTIGLEKFIQLSIRFAAVCSCASKSTKASDSSVSSPEPASYEMQIDKSRLPSAERQRRLTQGLCFYCGLHGHLRSECPTRPVRSMVSVILPTLNHQNPLTIIASLTAADVCIPVNAFIDSGSAGNFISGALSRQLNLHIHRKSSGKEIC</sequence>
<dbReference type="Proteomes" id="UP000281406">
    <property type="component" value="Unassembled WGS sequence"/>
</dbReference>
<feature type="domain" description="CCHC-type" evidence="2">
    <location>
        <begin position="89"/>
        <end position="103"/>
    </location>
</feature>
<accession>A0A3N0XQL9</accession>
<dbReference type="SMART" id="SM00343">
    <property type="entry name" value="ZnF_C2HC"/>
    <property type="match status" value="1"/>
</dbReference>
<dbReference type="EMBL" id="RJVU01063649">
    <property type="protein sequence ID" value="ROJ24008.1"/>
    <property type="molecule type" value="Genomic_DNA"/>
</dbReference>
<dbReference type="InterPro" id="IPR001878">
    <property type="entry name" value="Znf_CCHC"/>
</dbReference>
<dbReference type="SUPFAM" id="SSF57756">
    <property type="entry name" value="Retrovirus zinc finger-like domains"/>
    <property type="match status" value="1"/>
</dbReference>
<evidence type="ECO:0000313" key="3">
    <source>
        <dbReference type="EMBL" id="ROJ24008.1"/>
    </source>
</evidence>
<dbReference type="OrthoDB" id="3268436at2759"/>
<gene>
    <name evidence="3" type="ORF">DPX16_23569</name>
</gene>
<dbReference type="PROSITE" id="PS50158">
    <property type="entry name" value="ZF_CCHC"/>
    <property type="match status" value="1"/>
</dbReference>
<keyword evidence="1" id="KW-0862">Zinc</keyword>
<reference evidence="3 4" key="1">
    <citation type="submission" date="2018-10" db="EMBL/GenBank/DDBJ databases">
        <title>Genome assembly for a Yunnan-Guizhou Plateau 3E fish, Anabarilius grahami (Regan), and its evolutionary and genetic applications.</title>
        <authorList>
            <person name="Jiang W."/>
        </authorList>
    </citation>
    <scope>NUCLEOTIDE SEQUENCE [LARGE SCALE GENOMIC DNA]</scope>
    <source>
        <strain evidence="3">AG-KIZ</strain>
        <tissue evidence="3">Muscle</tissue>
    </source>
</reference>
<evidence type="ECO:0000313" key="4">
    <source>
        <dbReference type="Proteomes" id="UP000281406"/>
    </source>
</evidence>
<proteinExistence type="predicted"/>
<dbReference type="Gene3D" id="4.10.60.10">
    <property type="entry name" value="Zinc finger, CCHC-type"/>
    <property type="match status" value="1"/>
</dbReference>
<dbReference type="GO" id="GO:0003676">
    <property type="term" value="F:nucleic acid binding"/>
    <property type="evidence" value="ECO:0007669"/>
    <property type="project" value="InterPro"/>
</dbReference>
<name>A0A3N0XQL9_ANAGA</name>